<evidence type="ECO:0000256" key="1">
    <source>
        <dbReference type="ARBA" id="ARBA00009437"/>
    </source>
</evidence>
<reference evidence="8 9" key="1">
    <citation type="submission" date="2019-11" db="EMBL/GenBank/DDBJ databases">
        <authorList>
            <person name="Holert J."/>
        </authorList>
    </citation>
    <scope>NUCLEOTIDE SEQUENCE [LARGE SCALE GENOMIC DNA]</scope>
    <source>
        <strain evidence="7">BC3_2A</strain>
        <strain evidence="6">SB11_1A</strain>
    </source>
</reference>
<dbReference type="GO" id="GO:0003677">
    <property type="term" value="F:DNA binding"/>
    <property type="evidence" value="ECO:0007669"/>
    <property type="project" value="UniProtKB-KW"/>
</dbReference>
<dbReference type="Proteomes" id="UP000435877">
    <property type="component" value="Unassembled WGS sequence"/>
</dbReference>
<organism evidence="7 9">
    <name type="scientific">Zhongshania aliphaticivorans</name>
    <dbReference type="NCBI Taxonomy" id="1470434"/>
    <lineage>
        <taxon>Bacteria</taxon>
        <taxon>Pseudomonadati</taxon>
        <taxon>Pseudomonadota</taxon>
        <taxon>Gammaproteobacteria</taxon>
        <taxon>Cellvibrionales</taxon>
        <taxon>Spongiibacteraceae</taxon>
        <taxon>Zhongshania</taxon>
    </lineage>
</organism>
<comment type="similarity">
    <text evidence="1">Belongs to the LysR transcriptional regulatory family.</text>
</comment>
<gene>
    <name evidence="7" type="primary">leuO_1</name>
    <name evidence="6" type="ORF">IHBHHGIJ_01987</name>
    <name evidence="7" type="ORF">KFEGEMFD_01589</name>
</gene>
<evidence type="ECO:0000256" key="3">
    <source>
        <dbReference type="ARBA" id="ARBA00023125"/>
    </source>
</evidence>
<keyword evidence="3" id="KW-0238">DNA-binding</keyword>
<dbReference type="Proteomes" id="UP000439591">
    <property type="component" value="Unassembled WGS sequence"/>
</dbReference>
<evidence type="ECO:0000259" key="5">
    <source>
        <dbReference type="PROSITE" id="PS50931"/>
    </source>
</evidence>
<evidence type="ECO:0000313" key="7">
    <source>
        <dbReference type="EMBL" id="CAA0097712.1"/>
    </source>
</evidence>
<dbReference type="Gene3D" id="1.10.10.10">
    <property type="entry name" value="Winged helix-like DNA-binding domain superfamily/Winged helix DNA-binding domain"/>
    <property type="match status" value="1"/>
</dbReference>
<keyword evidence="2" id="KW-0805">Transcription regulation</keyword>
<dbReference type="AlphaFoldDB" id="A0A5S9P353"/>
<dbReference type="Pfam" id="PF03466">
    <property type="entry name" value="LysR_substrate"/>
    <property type="match status" value="1"/>
</dbReference>
<dbReference type="InterPro" id="IPR036390">
    <property type="entry name" value="WH_DNA-bd_sf"/>
</dbReference>
<dbReference type="OrthoDB" id="8720143at2"/>
<keyword evidence="8" id="KW-1185">Reference proteome</keyword>
<feature type="domain" description="HTH lysR-type" evidence="5">
    <location>
        <begin position="4"/>
        <end position="61"/>
    </location>
</feature>
<dbReference type="InterPro" id="IPR037402">
    <property type="entry name" value="YidZ_PBP2"/>
</dbReference>
<dbReference type="EMBL" id="CACSIM010000002">
    <property type="protein sequence ID" value="CAA0097712.1"/>
    <property type="molecule type" value="Genomic_DNA"/>
</dbReference>
<evidence type="ECO:0000256" key="2">
    <source>
        <dbReference type="ARBA" id="ARBA00023015"/>
    </source>
</evidence>
<evidence type="ECO:0000256" key="4">
    <source>
        <dbReference type="ARBA" id="ARBA00023163"/>
    </source>
</evidence>
<dbReference type="InterPro" id="IPR005119">
    <property type="entry name" value="LysR_subst-bd"/>
</dbReference>
<dbReference type="InterPro" id="IPR050389">
    <property type="entry name" value="LysR-type_TF"/>
</dbReference>
<proteinExistence type="inferred from homology"/>
<dbReference type="SUPFAM" id="SSF46785">
    <property type="entry name" value="Winged helix' DNA-binding domain"/>
    <property type="match status" value="1"/>
</dbReference>
<evidence type="ECO:0000313" key="8">
    <source>
        <dbReference type="Proteomes" id="UP000435877"/>
    </source>
</evidence>
<dbReference type="InterPro" id="IPR036388">
    <property type="entry name" value="WH-like_DNA-bd_sf"/>
</dbReference>
<dbReference type="PROSITE" id="PS50931">
    <property type="entry name" value="HTH_LYSR"/>
    <property type="match status" value="1"/>
</dbReference>
<protein>
    <submittedName>
        <fullName evidence="7">HTH-type transcriptional regulator LeuO</fullName>
    </submittedName>
</protein>
<dbReference type="InterPro" id="IPR000847">
    <property type="entry name" value="LysR_HTH_N"/>
</dbReference>
<dbReference type="PANTHER" id="PTHR30118:SF6">
    <property type="entry name" value="HTH-TYPE TRANSCRIPTIONAL REGULATOR LEUO"/>
    <property type="match status" value="1"/>
</dbReference>
<dbReference type="EMBL" id="CACSIK010000001">
    <property type="protein sequence ID" value="CAA0090297.1"/>
    <property type="molecule type" value="Genomic_DNA"/>
</dbReference>
<name>A0A5S9P353_9GAMM</name>
<dbReference type="RefSeq" id="WP_159268582.1">
    <property type="nucleotide sequence ID" value="NZ_CACSIK010000001.1"/>
</dbReference>
<dbReference type="Pfam" id="PF00126">
    <property type="entry name" value="HTH_1"/>
    <property type="match status" value="1"/>
</dbReference>
<keyword evidence="4" id="KW-0804">Transcription</keyword>
<dbReference type="CDD" id="cd08417">
    <property type="entry name" value="PBP2_Nitroaromatics_like"/>
    <property type="match status" value="1"/>
</dbReference>
<dbReference type="GO" id="GO:0003700">
    <property type="term" value="F:DNA-binding transcription factor activity"/>
    <property type="evidence" value="ECO:0007669"/>
    <property type="project" value="InterPro"/>
</dbReference>
<dbReference type="PANTHER" id="PTHR30118">
    <property type="entry name" value="HTH-TYPE TRANSCRIPTIONAL REGULATOR LEUO-RELATED"/>
    <property type="match status" value="1"/>
</dbReference>
<evidence type="ECO:0000313" key="9">
    <source>
        <dbReference type="Proteomes" id="UP000439591"/>
    </source>
</evidence>
<evidence type="ECO:0000313" key="6">
    <source>
        <dbReference type="EMBL" id="CAA0090297.1"/>
    </source>
</evidence>
<accession>A0A5S9P353</accession>
<dbReference type="SUPFAM" id="SSF53850">
    <property type="entry name" value="Periplasmic binding protein-like II"/>
    <property type="match status" value="1"/>
</dbReference>
<sequence>MKSQELTLLQVFDAIMTEGSVTRAGNRLAMSQPAVSNAIARMRDVWKDPVFVKKGRQIEPTAFAQSLWAQVRTPMQQLAAALELREFNPAQSHRQFRIAIADLSVDLFWLPFTQQVTEYAPHVDLYAQPYTRLGVIEQLRAASIDIGLGPVNQHDRSLRSIPLYQSNYKLVMRKDHPLAGKPVSMDDFIAAKHLLVSQSGEPRGDVDQALQRVEKRRRVAMTVNHFSAVPKLLTHSDLIAVIPQMVAGGTRFRSELWVSDPPLIIEPSPVYLIWHTRLDQDPGLIWLRNLLEHVVKQQWNACSHCSTDELANSNELNTLM</sequence>
<dbReference type="Gene3D" id="3.40.190.10">
    <property type="entry name" value="Periplasmic binding protein-like II"/>
    <property type="match status" value="2"/>
</dbReference>